<dbReference type="InterPro" id="IPR000960">
    <property type="entry name" value="Flavin_mOase"/>
</dbReference>
<proteinExistence type="inferred from homology"/>
<protein>
    <submittedName>
        <fullName evidence="7">NAD(P)/FAD-dependent oxidoreductase</fullName>
    </submittedName>
</protein>
<dbReference type="Pfam" id="PF00743">
    <property type="entry name" value="FMO-like"/>
    <property type="match status" value="1"/>
</dbReference>
<keyword evidence="3" id="KW-0285">Flavoprotein</keyword>
<keyword evidence="4" id="KW-0274">FAD</keyword>
<dbReference type="InterPro" id="IPR050346">
    <property type="entry name" value="FMO-like"/>
</dbReference>
<evidence type="ECO:0000256" key="4">
    <source>
        <dbReference type="ARBA" id="ARBA00022827"/>
    </source>
</evidence>
<evidence type="ECO:0000256" key="3">
    <source>
        <dbReference type="ARBA" id="ARBA00022630"/>
    </source>
</evidence>
<dbReference type="GO" id="GO:0050661">
    <property type="term" value="F:NADP binding"/>
    <property type="evidence" value="ECO:0007669"/>
    <property type="project" value="InterPro"/>
</dbReference>
<keyword evidence="8" id="KW-1185">Reference proteome</keyword>
<dbReference type="Proteomes" id="UP000267128">
    <property type="component" value="Unassembled WGS sequence"/>
</dbReference>
<dbReference type="PRINTS" id="PR00370">
    <property type="entry name" value="FMOXYGENASE"/>
</dbReference>
<reference evidence="7 8" key="1">
    <citation type="submission" date="2018-11" db="EMBL/GenBank/DDBJ databases">
        <authorList>
            <person name="Li F."/>
        </authorList>
    </citation>
    <scope>NUCLEOTIDE SEQUENCE [LARGE SCALE GENOMIC DNA]</scope>
    <source>
        <strain evidence="7 8">Gsoil 097</strain>
    </source>
</reference>
<evidence type="ECO:0000256" key="1">
    <source>
        <dbReference type="ARBA" id="ARBA00009183"/>
    </source>
</evidence>
<evidence type="ECO:0000313" key="7">
    <source>
        <dbReference type="EMBL" id="RNL60376.1"/>
    </source>
</evidence>
<dbReference type="GO" id="GO:0050660">
    <property type="term" value="F:flavin adenine dinucleotide binding"/>
    <property type="evidence" value="ECO:0007669"/>
    <property type="project" value="InterPro"/>
</dbReference>
<dbReference type="EMBL" id="RJSE01000009">
    <property type="protein sequence ID" value="RNL60376.1"/>
    <property type="molecule type" value="Genomic_DNA"/>
</dbReference>
<accession>A0A3N0CBF2</accession>
<dbReference type="Gene3D" id="3.50.50.60">
    <property type="entry name" value="FAD/NAD(P)-binding domain"/>
    <property type="match status" value="1"/>
</dbReference>
<dbReference type="PIRSF" id="PIRSF000332">
    <property type="entry name" value="FMO"/>
    <property type="match status" value="1"/>
</dbReference>
<comment type="similarity">
    <text evidence="2">Belongs to the FAD-binding monooxygenase family.</text>
</comment>
<keyword evidence="6" id="KW-0560">Oxidoreductase</keyword>
<gene>
    <name evidence="7" type="ORF">EFK50_18705</name>
</gene>
<dbReference type="InterPro" id="IPR036188">
    <property type="entry name" value="FAD/NAD-bd_sf"/>
</dbReference>
<comment type="caution">
    <text evidence="7">The sequence shown here is derived from an EMBL/GenBank/DDBJ whole genome shotgun (WGS) entry which is preliminary data.</text>
</comment>
<evidence type="ECO:0000256" key="2">
    <source>
        <dbReference type="ARBA" id="ARBA00010139"/>
    </source>
</evidence>
<evidence type="ECO:0000256" key="5">
    <source>
        <dbReference type="ARBA" id="ARBA00022857"/>
    </source>
</evidence>
<dbReference type="RefSeq" id="WP_123229129.1">
    <property type="nucleotide sequence ID" value="NZ_RJSE01000009.1"/>
</dbReference>
<comment type="similarity">
    <text evidence="1">Belongs to the FMO family.</text>
</comment>
<dbReference type="OrthoDB" id="5168853at2"/>
<evidence type="ECO:0000313" key="8">
    <source>
        <dbReference type="Proteomes" id="UP000267128"/>
    </source>
</evidence>
<evidence type="ECO:0000256" key="6">
    <source>
        <dbReference type="ARBA" id="ARBA00023002"/>
    </source>
</evidence>
<dbReference type="GO" id="GO:0004499">
    <property type="term" value="F:N,N-dimethylaniline monooxygenase activity"/>
    <property type="evidence" value="ECO:0007669"/>
    <property type="project" value="InterPro"/>
</dbReference>
<dbReference type="SUPFAM" id="SSF51905">
    <property type="entry name" value="FAD/NAD(P)-binding domain"/>
    <property type="match status" value="3"/>
</dbReference>
<organism evidence="7 8">
    <name type="scientific">Nocardioides marmoriginsengisoli</name>
    <dbReference type="NCBI Taxonomy" id="661483"/>
    <lineage>
        <taxon>Bacteria</taxon>
        <taxon>Bacillati</taxon>
        <taxon>Actinomycetota</taxon>
        <taxon>Actinomycetes</taxon>
        <taxon>Propionibacteriales</taxon>
        <taxon>Nocardioidaceae</taxon>
        <taxon>Nocardioides</taxon>
    </lineage>
</organism>
<name>A0A3N0CBF2_9ACTN</name>
<keyword evidence="5" id="KW-0521">NADP</keyword>
<dbReference type="PANTHER" id="PTHR23023">
    <property type="entry name" value="DIMETHYLANILINE MONOOXYGENASE"/>
    <property type="match status" value="1"/>
</dbReference>
<dbReference type="AlphaFoldDB" id="A0A3N0CBF2"/>
<sequence>MSPRVCIIGAGCSGITTAKRLAEFGIDYDQFELSDDVGGNWYFRNPNGRSAVYESLHIDTSTARLQFEDFPAPADYPDFPHHTLIHDYFRAYVDEFGLRDKIEFNTGVERAARREGGGWEVTLSTGETRSYTDLVVANGHHWNPSLPTYEGTFAGDLIHAHAYVNPFEPIEIRGKRVIVVGMGNSAMDIASELSNRWMAEKLYVSARRGVWVLPKYRNGIAADKVMAPPDIPREVGLAAGRALIKELVGSMTNYGLPEPDHEPLSAHPSVSADFLTRAGSGDIHMLAAIKGFDGHTVHLVDGTSVEADVVICATGYEMRFPFFDAGPDGAGEADLHPDSDHQYPLFKRMIKPGVENLYFLGLAQSSPTIVNLAEQQSKLLARLLTGEYALPSVEDQVRIMEADQAEHTAQYYAAPRHTIQIDFARYVVDLLAEIEAGTARAANQNA</sequence>
<dbReference type="InterPro" id="IPR020946">
    <property type="entry name" value="Flavin_mOase-like"/>
</dbReference>